<dbReference type="FunFam" id="1.10.10.10:FF:000322">
    <property type="entry name" value="Probable disease resistance protein At1g63360"/>
    <property type="match status" value="1"/>
</dbReference>
<dbReference type="PANTHER" id="PTHR23155:SF1116">
    <property type="entry name" value="OS12G0273300 PROTEIN"/>
    <property type="match status" value="1"/>
</dbReference>
<dbReference type="InterPro" id="IPR042197">
    <property type="entry name" value="Apaf_helical"/>
</dbReference>
<feature type="domain" description="Disease resistance R13L4/SHOC-2-like LRR" evidence="10">
    <location>
        <begin position="487"/>
        <end position="647"/>
    </location>
</feature>
<evidence type="ECO:0000256" key="4">
    <source>
        <dbReference type="ARBA" id="ARBA00022741"/>
    </source>
</evidence>
<evidence type="ECO:0000256" key="6">
    <source>
        <dbReference type="ARBA" id="ARBA00023054"/>
    </source>
</evidence>
<dbReference type="Pfam" id="PF23559">
    <property type="entry name" value="WHD_DRP"/>
    <property type="match status" value="1"/>
</dbReference>
<feature type="domain" description="Disease resistance protein winged helix" evidence="9">
    <location>
        <begin position="367"/>
        <end position="436"/>
    </location>
</feature>
<dbReference type="InterPro" id="IPR055414">
    <property type="entry name" value="LRR_R13L4/SHOC2-like"/>
</dbReference>
<dbReference type="GO" id="GO:0009626">
    <property type="term" value="P:plant-type hypersensitive response"/>
    <property type="evidence" value="ECO:0007669"/>
    <property type="project" value="UniProtKB-ARBA"/>
</dbReference>
<dbReference type="Pfam" id="PF23598">
    <property type="entry name" value="LRR_14"/>
    <property type="match status" value="1"/>
</dbReference>
<dbReference type="SUPFAM" id="SSF52047">
    <property type="entry name" value="RNI-like"/>
    <property type="match status" value="1"/>
</dbReference>
<reference evidence="11" key="1">
    <citation type="journal article" date="2018" name="DNA Res.">
        <title>Multiple hybrid de novo genome assembly of finger millet, an orphan allotetraploid crop.</title>
        <authorList>
            <person name="Hatakeyama M."/>
            <person name="Aluri S."/>
            <person name="Balachadran M.T."/>
            <person name="Sivarajan S.R."/>
            <person name="Patrignani A."/>
            <person name="Gruter S."/>
            <person name="Poveda L."/>
            <person name="Shimizu-Inatsugi R."/>
            <person name="Baeten J."/>
            <person name="Francoijs K.J."/>
            <person name="Nataraja K.N."/>
            <person name="Reddy Y.A.N."/>
            <person name="Phadnis S."/>
            <person name="Ravikumar R.L."/>
            <person name="Schlapbach R."/>
            <person name="Sreeman S.M."/>
            <person name="Shimizu K.K."/>
        </authorList>
    </citation>
    <scope>NUCLEOTIDE SEQUENCE</scope>
</reference>
<proteinExistence type="inferred from homology"/>
<comment type="caution">
    <text evidence="11">The sequence shown here is derived from an EMBL/GenBank/DDBJ whole genome shotgun (WGS) entry which is preliminary data.</text>
</comment>
<dbReference type="Gene3D" id="1.20.5.4130">
    <property type="match status" value="1"/>
</dbReference>
<evidence type="ECO:0000256" key="2">
    <source>
        <dbReference type="ARBA" id="ARBA00022614"/>
    </source>
</evidence>
<evidence type="ECO:0000256" key="5">
    <source>
        <dbReference type="ARBA" id="ARBA00022821"/>
    </source>
</evidence>
<gene>
    <name evidence="11" type="primary">gb13746</name>
    <name evidence="11" type="ORF">PR202_gb13746</name>
</gene>
<accession>A0AAV5EUI5</accession>
<dbReference type="Proteomes" id="UP001054889">
    <property type="component" value="Unassembled WGS sequence"/>
</dbReference>
<dbReference type="GO" id="GO:0043531">
    <property type="term" value="F:ADP binding"/>
    <property type="evidence" value="ECO:0007669"/>
    <property type="project" value="InterPro"/>
</dbReference>
<dbReference type="InterPro" id="IPR038005">
    <property type="entry name" value="RX-like_CC"/>
</dbReference>
<feature type="domain" description="NB-ARC" evidence="7">
    <location>
        <begin position="212"/>
        <end position="277"/>
    </location>
</feature>
<dbReference type="CDD" id="cd14798">
    <property type="entry name" value="RX-CC_like"/>
    <property type="match status" value="1"/>
</dbReference>
<keyword evidence="5" id="KW-0611">Plant defense</keyword>
<keyword evidence="4" id="KW-0547">Nucleotide-binding</keyword>
<keyword evidence="2" id="KW-0433">Leucine-rich repeat</keyword>
<dbReference type="Pfam" id="PF00931">
    <property type="entry name" value="NB-ARC"/>
    <property type="match status" value="1"/>
</dbReference>
<dbReference type="PANTHER" id="PTHR23155">
    <property type="entry name" value="DISEASE RESISTANCE PROTEIN RP"/>
    <property type="match status" value="1"/>
</dbReference>
<evidence type="ECO:0000313" key="11">
    <source>
        <dbReference type="EMBL" id="GJN25860.1"/>
    </source>
</evidence>
<dbReference type="InterPro" id="IPR032675">
    <property type="entry name" value="LRR_dom_sf"/>
</dbReference>
<comment type="similarity">
    <text evidence="1">Belongs to the disease resistance NB-LRR family.</text>
</comment>
<keyword evidence="6" id="KW-0175">Coiled coil</keyword>
<dbReference type="Gene3D" id="3.80.10.10">
    <property type="entry name" value="Ribonuclease Inhibitor"/>
    <property type="match status" value="1"/>
</dbReference>
<dbReference type="Gene3D" id="3.40.50.300">
    <property type="entry name" value="P-loop containing nucleotide triphosphate hydrolases"/>
    <property type="match status" value="2"/>
</dbReference>
<evidence type="ECO:0000256" key="3">
    <source>
        <dbReference type="ARBA" id="ARBA00022737"/>
    </source>
</evidence>
<dbReference type="EMBL" id="BQKI01000078">
    <property type="protein sequence ID" value="GJN25860.1"/>
    <property type="molecule type" value="Genomic_DNA"/>
</dbReference>
<organism evidence="11 12">
    <name type="scientific">Eleusine coracana subsp. coracana</name>
    <dbReference type="NCBI Taxonomy" id="191504"/>
    <lineage>
        <taxon>Eukaryota</taxon>
        <taxon>Viridiplantae</taxon>
        <taxon>Streptophyta</taxon>
        <taxon>Embryophyta</taxon>
        <taxon>Tracheophyta</taxon>
        <taxon>Spermatophyta</taxon>
        <taxon>Magnoliopsida</taxon>
        <taxon>Liliopsida</taxon>
        <taxon>Poales</taxon>
        <taxon>Poaceae</taxon>
        <taxon>PACMAD clade</taxon>
        <taxon>Chloridoideae</taxon>
        <taxon>Cynodonteae</taxon>
        <taxon>Eleusininae</taxon>
        <taxon>Eleusine</taxon>
    </lineage>
</organism>
<feature type="domain" description="Disease resistance N-terminal" evidence="8">
    <location>
        <begin position="7"/>
        <end position="96"/>
    </location>
</feature>
<sequence>MVFVTGALGSVIPKLALLLKEEYKLQTGLRKKIESLSRDLESMHAALRKVADVPPEQLDNEVKLWARDVRELSYDMEDILDTFLVRVHGCEARRDPDRFRRAAKKIGKLFSKSKARHQIAGMIKTINQQAEVVAERHRRYRAEDIMSKPAAPRTVDPRLGAMYKEMTQLVGIEKPSDELISMLSPLGSDEMKIVSVVGPGGLGKTTLAKAVYFIVIDDIWKTDIWETRKFALVENNNGSRLITTTRISDVAVQADEVYKLKPLPDDQSEKLFYTRIFGANGTSPNNQLKEVSNKIIKKCDGVPLAIITMASLLVGKTTEEWIEVCHSIVFRDKKKNQQVSDTEWILSLSYYDLPPHLKTCLLYISAFPEDYFIRKDSLIWKWVAEGFIHKEPGTRLFEIGEGYFNELINRSMIQVVESGENGIVYGCRIHDMVLDLRVKSQEENFVTIVSVEGNEGISSTPSRVRRLAHQNIMVAQTQQDAQASLGHVRTFIAIACLSDMLSFMSFQLLRVLALVDCRGGDRIRLDNIQNLLHLRYLGLRRINCSELPEGIGALKFLQTLDLEWVPIKELPSSLGMLTQLICLRVRSPGVIVPNGVIEKLTSLEDLFIQVEEDKIGQFVKDLGKLRELRVLDIEFIILDEVSDESMESD</sequence>
<dbReference type="InterPro" id="IPR002182">
    <property type="entry name" value="NB-ARC"/>
</dbReference>
<dbReference type="GO" id="GO:0002758">
    <property type="term" value="P:innate immune response-activating signaling pathway"/>
    <property type="evidence" value="ECO:0007669"/>
    <property type="project" value="UniProtKB-ARBA"/>
</dbReference>
<keyword evidence="3" id="KW-0677">Repeat</keyword>
<evidence type="ECO:0000259" key="9">
    <source>
        <dbReference type="Pfam" id="PF23559"/>
    </source>
</evidence>
<dbReference type="InterPro" id="IPR058922">
    <property type="entry name" value="WHD_DRP"/>
</dbReference>
<dbReference type="InterPro" id="IPR041118">
    <property type="entry name" value="Rx_N"/>
</dbReference>
<keyword evidence="12" id="KW-1185">Reference proteome</keyword>
<dbReference type="Gene3D" id="1.10.10.10">
    <property type="entry name" value="Winged helix-like DNA-binding domain superfamily/Winged helix DNA-binding domain"/>
    <property type="match status" value="1"/>
</dbReference>
<evidence type="ECO:0000259" key="10">
    <source>
        <dbReference type="Pfam" id="PF23598"/>
    </source>
</evidence>
<evidence type="ECO:0000313" key="12">
    <source>
        <dbReference type="Proteomes" id="UP001054889"/>
    </source>
</evidence>
<name>A0AAV5EUI5_ELECO</name>
<evidence type="ECO:0000259" key="8">
    <source>
        <dbReference type="Pfam" id="PF18052"/>
    </source>
</evidence>
<reference evidence="11" key="2">
    <citation type="submission" date="2021-12" db="EMBL/GenBank/DDBJ databases">
        <title>Resequencing data analysis of finger millet.</title>
        <authorList>
            <person name="Hatakeyama M."/>
            <person name="Aluri S."/>
            <person name="Balachadran M.T."/>
            <person name="Sivarajan S.R."/>
            <person name="Poveda L."/>
            <person name="Shimizu-Inatsugi R."/>
            <person name="Schlapbach R."/>
            <person name="Sreeman S.M."/>
            <person name="Shimizu K.K."/>
        </authorList>
    </citation>
    <scope>NUCLEOTIDE SEQUENCE</scope>
</reference>
<dbReference type="InterPro" id="IPR027417">
    <property type="entry name" value="P-loop_NTPase"/>
</dbReference>
<protein>
    <submittedName>
        <fullName evidence="11">Uncharacterized protein</fullName>
    </submittedName>
</protein>
<dbReference type="InterPro" id="IPR036388">
    <property type="entry name" value="WH-like_DNA-bd_sf"/>
</dbReference>
<dbReference type="AlphaFoldDB" id="A0AAV5EUI5"/>
<dbReference type="InterPro" id="IPR044974">
    <property type="entry name" value="Disease_R_plants"/>
</dbReference>
<dbReference type="GO" id="GO:0042742">
    <property type="term" value="P:defense response to bacterium"/>
    <property type="evidence" value="ECO:0007669"/>
    <property type="project" value="UniProtKB-ARBA"/>
</dbReference>
<evidence type="ECO:0000256" key="1">
    <source>
        <dbReference type="ARBA" id="ARBA00008894"/>
    </source>
</evidence>
<dbReference type="Gene3D" id="1.10.8.430">
    <property type="entry name" value="Helical domain of apoptotic protease-activating factors"/>
    <property type="match status" value="1"/>
</dbReference>
<dbReference type="SUPFAM" id="SSF52540">
    <property type="entry name" value="P-loop containing nucleoside triphosphate hydrolases"/>
    <property type="match status" value="1"/>
</dbReference>
<dbReference type="Pfam" id="PF18052">
    <property type="entry name" value="Rx_N"/>
    <property type="match status" value="1"/>
</dbReference>
<evidence type="ECO:0000259" key="7">
    <source>
        <dbReference type="Pfam" id="PF00931"/>
    </source>
</evidence>